<dbReference type="AlphaFoldDB" id="A0A5B9R883"/>
<dbReference type="KEGG" id="rul:UC8_48250"/>
<name>A0A5B9R883_9BACT</name>
<dbReference type="EMBL" id="CP042914">
    <property type="protein sequence ID" value="QEG42783.1"/>
    <property type="molecule type" value="Genomic_DNA"/>
</dbReference>
<keyword evidence="2" id="KW-1185">Reference proteome</keyword>
<evidence type="ECO:0000313" key="2">
    <source>
        <dbReference type="Proteomes" id="UP000325286"/>
    </source>
</evidence>
<dbReference type="GO" id="GO:0016788">
    <property type="term" value="F:hydrolase activity, acting on ester bonds"/>
    <property type="evidence" value="ECO:0007669"/>
    <property type="project" value="InterPro"/>
</dbReference>
<organism evidence="1 2">
    <name type="scientific">Roseimaritima ulvae</name>
    <dbReference type="NCBI Taxonomy" id="980254"/>
    <lineage>
        <taxon>Bacteria</taxon>
        <taxon>Pseudomonadati</taxon>
        <taxon>Planctomycetota</taxon>
        <taxon>Planctomycetia</taxon>
        <taxon>Pirellulales</taxon>
        <taxon>Pirellulaceae</taxon>
        <taxon>Roseimaritima</taxon>
    </lineage>
</organism>
<proteinExistence type="predicted"/>
<dbReference type="Pfam" id="PF10994">
    <property type="entry name" value="DUF2817"/>
    <property type="match status" value="1"/>
</dbReference>
<dbReference type="Gene3D" id="3.40.630.10">
    <property type="entry name" value="Zn peptidases"/>
    <property type="match status" value="1"/>
</dbReference>
<sequence length="345" mass="38377">MDFATADYASCRHAFRQLADRYGAHQEAWPIDEAADLTIDAAVWGPENARHTMIISSGLHGAEGPFGSHIQQRWMQTALEQRPQTTRLILLHALNPFGFAHRRRFDQDNLDLNRAFFDAPQRPDTAELYGRLDPLLNPPGPPRRDGFLLRALAVVARHGLRKLGQAIVAGQYTHPRGLFYGGQQKSALQEVLETRLLPRLQSSAATDHFDLHTGLGKFCQLRLLMLPGVASEAVHAAVKLYGDQVMPPQTDVGYQARGTLGGWLQQRLGASDGRYRYYCVEVGTYSVLKVLSALRDENRAWFACGSGAPAHERAAEALIERFQPADARWQTQATEQVMAVLNACK</sequence>
<gene>
    <name evidence="1" type="ORF">UC8_48250</name>
</gene>
<reference evidence="1 2" key="1">
    <citation type="submission" date="2019-08" db="EMBL/GenBank/DDBJ databases">
        <title>Deep-cultivation of Planctomycetes and their phenomic and genomic characterization uncovers novel biology.</title>
        <authorList>
            <person name="Wiegand S."/>
            <person name="Jogler M."/>
            <person name="Boedeker C."/>
            <person name="Pinto D."/>
            <person name="Vollmers J."/>
            <person name="Rivas-Marin E."/>
            <person name="Kohn T."/>
            <person name="Peeters S.H."/>
            <person name="Heuer A."/>
            <person name="Rast P."/>
            <person name="Oberbeckmann S."/>
            <person name="Bunk B."/>
            <person name="Jeske O."/>
            <person name="Meyerdierks A."/>
            <person name="Storesund J.E."/>
            <person name="Kallscheuer N."/>
            <person name="Luecker S."/>
            <person name="Lage O.M."/>
            <person name="Pohl T."/>
            <person name="Merkel B.J."/>
            <person name="Hornburger P."/>
            <person name="Mueller R.-W."/>
            <person name="Bruemmer F."/>
            <person name="Labrenz M."/>
            <person name="Spormann A.M."/>
            <person name="Op den Camp H."/>
            <person name="Overmann J."/>
            <person name="Amann R."/>
            <person name="Jetten M.S.M."/>
            <person name="Mascher T."/>
            <person name="Medema M.H."/>
            <person name="Devos D.P."/>
            <person name="Kaster A.-K."/>
            <person name="Ovreas L."/>
            <person name="Rohde M."/>
            <person name="Galperin M.Y."/>
            <person name="Jogler C."/>
        </authorList>
    </citation>
    <scope>NUCLEOTIDE SEQUENCE [LARGE SCALE GENOMIC DNA]</scope>
    <source>
        <strain evidence="1 2">UC8</strain>
    </source>
</reference>
<protein>
    <submittedName>
        <fullName evidence="1">Succinylglutamate desuccinylase / Aspartoacylase family protein</fullName>
    </submittedName>
</protein>
<dbReference type="CDD" id="cd06233">
    <property type="entry name" value="M14-like"/>
    <property type="match status" value="1"/>
</dbReference>
<dbReference type="InterPro" id="IPR021259">
    <property type="entry name" value="DUF2817"/>
</dbReference>
<dbReference type="SUPFAM" id="SSF53187">
    <property type="entry name" value="Zn-dependent exopeptidases"/>
    <property type="match status" value="1"/>
</dbReference>
<dbReference type="GO" id="GO:0046872">
    <property type="term" value="F:metal ion binding"/>
    <property type="evidence" value="ECO:0007669"/>
    <property type="project" value="UniProtKB-KW"/>
</dbReference>
<dbReference type="Proteomes" id="UP000325286">
    <property type="component" value="Chromosome"/>
</dbReference>
<accession>A0A5B9R883</accession>
<evidence type="ECO:0000313" key="1">
    <source>
        <dbReference type="EMBL" id="QEG42783.1"/>
    </source>
</evidence>
<dbReference type="RefSeq" id="WP_068142136.1">
    <property type="nucleotide sequence ID" value="NZ_CP042914.1"/>
</dbReference>
<dbReference type="OrthoDB" id="4014363at2"/>